<keyword evidence="3" id="KW-1185">Reference proteome</keyword>
<dbReference type="AlphaFoldDB" id="G8UHS6"/>
<gene>
    <name evidence="2" type="ordered locus">BFO_1094</name>
</gene>
<name>G8UHS6_TANFA</name>
<reference evidence="3" key="1">
    <citation type="submission" date="2011-12" db="EMBL/GenBank/DDBJ databases">
        <title>Complete sequence of Tannerella forsythia ATCC 43037.</title>
        <authorList>
            <person name="Dewhirst F."/>
            <person name="Tanner A."/>
            <person name="Izard J."/>
            <person name="Brinkac L."/>
            <person name="Durkin A.S."/>
            <person name="Hostetler J."/>
            <person name="Shetty J."/>
            <person name="Torralba M."/>
            <person name="Gill S."/>
            <person name="Nelson K."/>
        </authorList>
    </citation>
    <scope>NUCLEOTIDE SEQUENCE [LARGE SCALE GENOMIC DNA]</scope>
    <source>
        <strain evidence="3">ATCC 43037 / JCM 10827 / CCUG 33226 / KCTC 5666 / FDC 338</strain>
    </source>
</reference>
<proteinExistence type="predicted"/>
<evidence type="ECO:0000313" key="2">
    <source>
        <dbReference type="EMBL" id="AEW21228.1"/>
    </source>
</evidence>
<sequence>MSLLNKGSVWGFRSGYDKRYFLIAFNCLMILVVVYSSDGDGFRKD</sequence>
<keyword evidence="1" id="KW-0472">Membrane</keyword>
<dbReference type="EMBL" id="CP003191">
    <property type="protein sequence ID" value="AEW21228.1"/>
    <property type="molecule type" value="Genomic_DNA"/>
</dbReference>
<evidence type="ECO:0000256" key="1">
    <source>
        <dbReference type="SAM" id="Phobius"/>
    </source>
</evidence>
<dbReference type="HOGENOM" id="CLU_3206288_0_0_10"/>
<evidence type="ECO:0000313" key="3">
    <source>
        <dbReference type="Proteomes" id="UP000005436"/>
    </source>
</evidence>
<keyword evidence="1" id="KW-0812">Transmembrane</keyword>
<protein>
    <submittedName>
        <fullName evidence="2">Uncharacterized protein</fullName>
    </submittedName>
</protein>
<dbReference type="KEGG" id="tfo:BFO_1094"/>
<organism evidence="2 3">
    <name type="scientific">Tannerella forsythia (strain ATCC 43037 / JCM 10827 / CCUG 21028 A / KCTC 5666 / FDC 338)</name>
    <name type="common">Bacteroides forsythus</name>
    <dbReference type="NCBI Taxonomy" id="203275"/>
    <lineage>
        <taxon>Bacteria</taxon>
        <taxon>Pseudomonadati</taxon>
        <taxon>Bacteroidota</taxon>
        <taxon>Bacteroidia</taxon>
        <taxon>Bacteroidales</taxon>
        <taxon>Tannerellaceae</taxon>
        <taxon>Tannerella</taxon>
    </lineage>
</organism>
<keyword evidence="1" id="KW-1133">Transmembrane helix</keyword>
<dbReference type="Proteomes" id="UP000005436">
    <property type="component" value="Chromosome"/>
</dbReference>
<feature type="transmembrane region" description="Helical" evidence="1">
    <location>
        <begin position="20"/>
        <end position="37"/>
    </location>
</feature>
<accession>G8UHS6</accession>